<evidence type="ECO:0000256" key="1">
    <source>
        <dbReference type="SAM" id="MobiDB-lite"/>
    </source>
</evidence>
<feature type="region of interest" description="Disordered" evidence="1">
    <location>
        <begin position="144"/>
        <end position="170"/>
    </location>
</feature>
<dbReference type="EMBL" id="NEVJ01000001">
    <property type="protein sequence ID" value="OZI26418.1"/>
    <property type="molecule type" value="Genomic_DNA"/>
</dbReference>
<keyword evidence="3" id="KW-1185">Reference proteome</keyword>
<dbReference type="Proteomes" id="UP000216857">
    <property type="component" value="Unassembled WGS sequence"/>
</dbReference>
<gene>
    <name evidence="2" type="ORF">CAL26_03555</name>
</gene>
<feature type="compositionally biased region" description="Low complexity" evidence="1">
    <location>
        <begin position="154"/>
        <end position="170"/>
    </location>
</feature>
<sequence>MTGRTWKFALVGSLVLNAFLLGGIAGGAYRWFSADHVAESVAAPRSALRFAAEALAPERRQQFLQALRQARRQGRDDALAAREARREVLEQLAAPQFDRAALDTALARAREADGEVRKRVERAVADFAESLSPRERMVFVDGLRRSGQWRDPPAAGNKAAQGAARDGAAR</sequence>
<comment type="caution">
    <text evidence="2">The sequence shown here is derived from an EMBL/GenBank/DDBJ whole genome shotgun (WGS) entry which is preliminary data.</text>
</comment>
<accession>A0A261RMY6</accession>
<dbReference type="AlphaFoldDB" id="A0A261RMY6"/>
<evidence type="ECO:0008006" key="4">
    <source>
        <dbReference type="Google" id="ProtNLM"/>
    </source>
</evidence>
<dbReference type="InterPro" id="IPR025961">
    <property type="entry name" value="Metal_resist"/>
</dbReference>
<evidence type="ECO:0000313" key="3">
    <source>
        <dbReference type="Proteomes" id="UP000216857"/>
    </source>
</evidence>
<dbReference type="RefSeq" id="WP_094845520.1">
    <property type="nucleotide sequence ID" value="NZ_NEVJ01000001.1"/>
</dbReference>
<dbReference type="OrthoDB" id="8636739at2"/>
<proteinExistence type="predicted"/>
<evidence type="ECO:0000313" key="2">
    <source>
        <dbReference type="EMBL" id="OZI26418.1"/>
    </source>
</evidence>
<reference evidence="2" key="1">
    <citation type="submission" date="2017-05" db="EMBL/GenBank/DDBJ databases">
        <title>Complete and WGS of Bordetella genogroups.</title>
        <authorList>
            <person name="Spilker T."/>
            <person name="Lipuma J."/>
        </authorList>
    </citation>
    <scope>NUCLEOTIDE SEQUENCE</scope>
    <source>
        <strain evidence="2">AU21707</strain>
    </source>
</reference>
<protein>
    <recommendedName>
        <fullName evidence="4">Zinc resistance-associated protein</fullName>
    </recommendedName>
</protein>
<organism evidence="2 3">
    <name type="scientific">Bordetella genomosp. 9</name>
    <dbReference type="NCBI Taxonomy" id="1416803"/>
    <lineage>
        <taxon>Bacteria</taxon>
        <taxon>Pseudomonadati</taxon>
        <taxon>Pseudomonadota</taxon>
        <taxon>Betaproteobacteria</taxon>
        <taxon>Burkholderiales</taxon>
        <taxon>Alcaligenaceae</taxon>
        <taxon>Bordetella</taxon>
    </lineage>
</organism>
<name>A0A261RMY6_9BORD</name>
<dbReference type="Pfam" id="PF13801">
    <property type="entry name" value="Metal_resist"/>
    <property type="match status" value="1"/>
</dbReference>